<feature type="transmembrane region" description="Helical" evidence="8">
    <location>
        <begin position="128"/>
        <end position="154"/>
    </location>
</feature>
<evidence type="ECO:0000256" key="6">
    <source>
        <dbReference type="ARBA" id="ARBA00022989"/>
    </source>
</evidence>
<gene>
    <name evidence="9" type="primary">xrtM</name>
    <name evidence="9" type="ORF">KEF85_03020</name>
</gene>
<keyword evidence="4 8" id="KW-0812">Transmembrane</keyword>
<evidence type="ECO:0000256" key="3">
    <source>
        <dbReference type="ARBA" id="ARBA00022670"/>
    </source>
</evidence>
<dbReference type="KEGG" id="mpad:KEF85_03020"/>
<dbReference type="InterPro" id="IPR026392">
    <property type="entry name" value="Exo/Archaeosortase_dom"/>
</dbReference>
<dbReference type="GO" id="GO:0005886">
    <property type="term" value="C:plasma membrane"/>
    <property type="evidence" value="ECO:0007669"/>
    <property type="project" value="UniProtKB-SubCell"/>
</dbReference>
<dbReference type="AlphaFoldDB" id="A0A975MP60"/>
<evidence type="ECO:0000256" key="8">
    <source>
        <dbReference type="SAM" id="Phobius"/>
    </source>
</evidence>
<organism evidence="9 10">
    <name type="scientific">Methylomonas paludis</name>
    <dbReference type="NCBI Taxonomy" id="1173101"/>
    <lineage>
        <taxon>Bacteria</taxon>
        <taxon>Pseudomonadati</taxon>
        <taxon>Pseudomonadota</taxon>
        <taxon>Gammaproteobacteria</taxon>
        <taxon>Methylococcales</taxon>
        <taxon>Methylococcaceae</taxon>
        <taxon>Methylomonas</taxon>
    </lineage>
</organism>
<dbReference type="GO" id="GO:0008233">
    <property type="term" value="F:peptidase activity"/>
    <property type="evidence" value="ECO:0007669"/>
    <property type="project" value="UniProtKB-KW"/>
</dbReference>
<evidence type="ECO:0000313" key="9">
    <source>
        <dbReference type="EMBL" id="QWF71468.1"/>
    </source>
</evidence>
<dbReference type="Proteomes" id="UP000676649">
    <property type="component" value="Chromosome"/>
</dbReference>
<dbReference type="NCBIfam" id="TIGR04178">
    <property type="entry name" value="exo_archaeo"/>
    <property type="match status" value="1"/>
</dbReference>
<reference evidence="9" key="1">
    <citation type="submission" date="2021-04" db="EMBL/GenBank/DDBJ databases">
        <title>Draft genome sequence data of methanotrophic Methylovulum sp. strain S1L and Methylomonas sp. strain S2AM isolated from boreal lake water columns.</title>
        <authorList>
            <person name="Rissanen A.J."/>
            <person name="Mangayil R."/>
            <person name="Svenning M.M."/>
            <person name="Khanongnuch R."/>
        </authorList>
    </citation>
    <scope>NUCLEOTIDE SEQUENCE</scope>
    <source>
        <strain evidence="9">S2AM</strain>
    </source>
</reference>
<evidence type="ECO:0000256" key="1">
    <source>
        <dbReference type="ARBA" id="ARBA00004651"/>
    </source>
</evidence>
<dbReference type="RefSeq" id="WP_215583253.1">
    <property type="nucleotide sequence ID" value="NZ_CP073754.1"/>
</dbReference>
<name>A0A975MP60_9GAMM</name>
<comment type="subcellular location">
    <subcellularLocation>
        <location evidence="1">Cell membrane</location>
        <topology evidence="1">Multi-pass membrane protein</topology>
    </subcellularLocation>
</comment>
<keyword evidence="2" id="KW-1003">Cell membrane</keyword>
<keyword evidence="7 8" id="KW-0472">Membrane</keyword>
<protein>
    <submittedName>
        <fullName evidence="9">Exosortase family protein XrtM</fullName>
    </submittedName>
</protein>
<evidence type="ECO:0000256" key="7">
    <source>
        <dbReference type="ARBA" id="ARBA00023136"/>
    </source>
</evidence>
<proteinExistence type="predicted"/>
<keyword evidence="6 8" id="KW-1133">Transmembrane helix</keyword>
<dbReference type="GO" id="GO:0006508">
    <property type="term" value="P:proteolysis"/>
    <property type="evidence" value="ECO:0007669"/>
    <property type="project" value="UniProtKB-KW"/>
</dbReference>
<evidence type="ECO:0000256" key="4">
    <source>
        <dbReference type="ARBA" id="ARBA00022692"/>
    </source>
</evidence>
<feature type="transmembrane region" description="Helical" evidence="8">
    <location>
        <begin position="94"/>
        <end position="116"/>
    </location>
</feature>
<dbReference type="InterPro" id="IPR027567">
    <property type="entry name" value="Exosort_XrtM"/>
</dbReference>
<evidence type="ECO:0000313" key="10">
    <source>
        <dbReference type="Proteomes" id="UP000676649"/>
    </source>
</evidence>
<evidence type="ECO:0000256" key="5">
    <source>
        <dbReference type="ARBA" id="ARBA00022801"/>
    </source>
</evidence>
<accession>A0A975MP60</accession>
<feature type="transmembrane region" description="Helical" evidence="8">
    <location>
        <begin position="70"/>
        <end position="87"/>
    </location>
</feature>
<keyword evidence="3" id="KW-0645">Protease</keyword>
<keyword evidence="5" id="KW-0378">Hydrolase</keyword>
<evidence type="ECO:0000256" key="2">
    <source>
        <dbReference type="ARBA" id="ARBA00022475"/>
    </source>
</evidence>
<keyword evidence="10" id="KW-1185">Reference proteome</keyword>
<dbReference type="EMBL" id="CP073754">
    <property type="protein sequence ID" value="QWF71468.1"/>
    <property type="molecule type" value="Genomic_DNA"/>
</dbReference>
<sequence>MFALIYGLCHYAYFQLPNQLLAELIYYQTLTRECAALINAVAPTEGVAAMQNHIVSARADLAIVRGCDGAGGFFLVLAAVLVFPAAMRRKLSGIATVFTGLYILNILRICAIYFISAYQPSWFSLVHVYLAPTLFIMTACGLFAYWAAGVAGVVHVRH</sequence>
<dbReference type="NCBIfam" id="TIGR04300">
    <property type="entry name" value="exosort_XrtM"/>
    <property type="match status" value="1"/>
</dbReference>